<name>A0A8N4IGL4_ELAGV</name>
<dbReference type="PROSITE" id="PS51473">
    <property type="entry name" value="GNK2"/>
    <property type="match status" value="1"/>
</dbReference>
<dbReference type="PANTHER" id="PTHR32099">
    <property type="entry name" value="CYSTEINE-RICH REPEAT SECRETORY PROTEIN"/>
    <property type="match status" value="1"/>
</dbReference>
<dbReference type="OrthoDB" id="696781at2759"/>
<gene>
    <name evidence="5" type="primary">LOC105046953</name>
</gene>
<evidence type="ECO:0000313" key="5">
    <source>
        <dbReference type="RefSeq" id="XP_029121213.1"/>
    </source>
</evidence>
<dbReference type="Pfam" id="PF01657">
    <property type="entry name" value="Stress-antifung"/>
    <property type="match status" value="1"/>
</dbReference>
<keyword evidence="2" id="KW-0677">Repeat</keyword>
<dbReference type="PANTHER" id="PTHR32099:SF42">
    <property type="entry name" value="CYSTEINE-RICH RECEPTOR-LIKE PROTEIN KINASE 9-RELATED"/>
    <property type="match status" value="1"/>
</dbReference>
<sequence length="216" mass="23618">MKDSTPHNIHRLLFLSTPSDDTMASNLPTPSHLLTKLPQVLFLSALFTTIYAHHGATQTPIYVCDTDSSYTTNSTYHSNLNLLLPSLSSATRSTGFATLSKGQPPDQVFGLALCRGDVSQDECRSCLSTADQDLLQLCPSGKSAAIWPENCFLRYSNRSFSSSLSDDISFSEIVCDVGNVSEPTRFEHLVSELLNKLTEQAAYQSALMFAPRGQNS</sequence>
<evidence type="ECO:0000256" key="2">
    <source>
        <dbReference type="ARBA" id="ARBA00022737"/>
    </source>
</evidence>
<dbReference type="FunFam" id="3.30.430.20:FF:000003">
    <property type="entry name" value="Cysteine-rich RLK (RECEPTOR-like protein kinase) 10"/>
    <property type="match status" value="1"/>
</dbReference>
<keyword evidence="1" id="KW-0732">Signal</keyword>
<dbReference type="Proteomes" id="UP000504607">
    <property type="component" value="Chromosome 6"/>
</dbReference>
<dbReference type="RefSeq" id="XP_029121213.1">
    <property type="nucleotide sequence ID" value="XM_029265380.1"/>
</dbReference>
<feature type="domain" description="Gnk2-homologous" evidence="3">
    <location>
        <begin position="58"/>
        <end position="160"/>
    </location>
</feature>
<evidence type="ECO:0000313" key="4">
    <source>
        <dbReference type="Proteomes" id="UP000504607"/>
    </source>
</evidence>
<dbReference type="CDD" id="cd23509">
    <property type="entry name" value="Gnk2-like"/>
    <property type="match status" value="1"/>
</dbReference>
<dbReference type="InterPro" id="IPR002902">
    <property type="entry name" value="GNK2"/>
</dbReference>
<dbReference type="Gene3D" id="3.30.430.20">
    <property type="entry name" value="Gnk2 domain, C-X8-C-X2-C motif"/>
    <property type="match status" value="1"/>
</dbReference>
<evidence type="ECO:0000256" key="1">
    <source>
        <dbReference type="ARBA" id="ARBA00022729"/>
    </source>
</evidence>
<evidence type="ECO:0000259" key="3">
    <source>
        <dbReference type="PROSITE" id="PS51473"/>
    </source>
</evidence>
<dbReference type="AlphaFoldDB" id="A0A8N4IGL4"/>
<reference evidence="5" key="1">
    <citation type="submission" date="2025-08" db="UniProtKB">
        <authorList>
            <consortium name="RefSeq"/>
        </authorList>
    </citation>
    <scope>IDENTIFICATION</scope>
</reference>
<dbReference type="InterPro" id="IPR038408">
    <property type="entry name" value="GNK2_sf"/>
</dbReference>
<keyword evidence="4" id="KW-1185">Reference proteome</keyword>
<dbReference type="KEGG" id="egu:105046953"/>
<accession>A0A8N4IGL4</accession>
<organism evidence="4 5">
    <name type="scientific">Elaeis guineensis var. tenera</name>
    <name type="common">Oil palm</name>
    <dbReference type="NCBI Taxonomy" id="51953"/>
    <lineage>
        <taxon>Eukaryota</taxon>
        <taxon>Viridiplantae</taxon>
        <taxon>Streptophyta</taxon>
        <taxon>Embryophyta</taxon>
        <taxon>Tracheophyta</taxon>
        <taxon>Spermatophyta</taxon>
        <taxon>Magnoliopsida</taxon>
        <taxon>Liliopsida</taxon>
        <taxon>Arecaceae</taxon>
        <taxon>Arecoideae</taxon>
        <taxon>Cocoseae</taxon>
        <taxon>Elaeidinae</taxon>
        <taxon>Elaeis</taxon>
    </lineage>
</organism>
<proteinExistence type="predicted"/>
<protein>
    <submittedName>
        <fullName evidence="5">Cysteine-rich repeat secretory protein 38-like</fullName>
    </submittedName>
</protein>